<keyword evidence="1 3" id="KW-0547">Nucleotide-binding</keyword>
<dbReference type="SUPFAM" id="SSF52374">
    <property type="entry name" value="Nucleotidylyl transferase"/>
    <property type="match status" value="1"/>
</dbReference>
<dbReference type="SMART" id="SM00764">
    <property type="entry name" value="Citrate_ly_lig"/>
    <property type="match status" value="1"/>
</dbReference>
<dbReference type="InterPro" id="IPR000182">
    <property type="entry name" value="GNAT_dom"/>
</dbReference>
<comment type="caution">
    <text evidence="5">The sequence shown here is derived from an EMBL/GenBank/DDBJ whole genome shotgun (WGS) entry which is preliminary data.</text>
</comment>
<dbReference type="NCBIfam" id="TIGR00124">
    <property type="entry name" value="cit_ly_ligase"/>
    <property type="match status" value="1"/>
</dbReference>
<dbReference type="InterPro" id="IPR016181">
    <property type="entry name" value="Acyl_CoA_acyltransferase"/>
</dbReference>
<gene>
    <name evidence="5" type="primary">citC</name>
    <name evidence="5" type="ORF">F130042H8_14700</name>
</gene>
<comment type="catalytic activity">
    <reaction evidence="3">
        <text>holo-[citrate lyase ACP] + acetate + ATP = acetyl-[citrate lyase ACP] + AMP + diphosphate</text>
        <dbReference type="Rhea" id="RHEA:23788"/>
        <dbReference type="Rhea" id="RHEA-COMP:10158"/>
        <dbReference type="Rhea" id="RHEA-COMP:13710"/>
        <dbReference type="ChEBI" id="CHEBI:30089"/>
        <dbReference type="ChEBI" id="CHEBI:30616"/>
        <dbReference type="ChEBI" id="CHEBI:33019"/>
        <dbReference type="ChEBI" id="CHEBI:82683"/>
        <dbReference type="ChEBI" id="CHEBI:137976"/>
        <dbReference type="ChEBI" id="CHEBI:456215"/>
        <dbReference type="EC" id="6.2.1.22"/>
    </reaction>
</comment>
<accession>A0ABQ0AWK0</accession>
<dbReference type="InterPro" id="IPR014729">
    <property type="entry name" value="Rossmann-like_a/b/a_fold"/>
</dbReference>
<name>A0ABQ0AWK0_9FIRM</name>
<dbReference type="SUPFAM" id="SSF55729">
    <property type="entry name" value="Acyl-CoA N-acyltransferases (Nat)"/>
    <property type="match status" value="1"/>
</dbReference>
<protein>
    <recommendedName>
        <fullName evidence="3">[Citrate [pro-3S]-lyase] ligase</fullName>
        <ecNumber evidence="3">6.2.1.22</ecNumber>
    </recommendedName>
</protein>
<evidence type="ECO:0000256" key="1">
    <source>
        <dbReference type="ARBA" id="ARBA00022741"/>
    </source>
</evidence>
<comment type="function">
    <text evidence="3">Acetylation of prosthetic group (2-(5''-phosphoribosyl)-3'-dephosphocoenzyme-A) of the gamma subunit of citrate lyase.</text>
</comment>
<feature type="domain" description="N-acetyltransferase" evidence="4">
    <location>
        <begin position="1"/>
        <end position="122"/>
    </location>
</feature>
<dbReference type="Gene3D" id="3.40.630.30">
    <property type="match status" value="1"/>
</dbReference>
<dbReference type="RefSeq" id="WP_176253665.1">
    <property type="nucleotide sequence ID" value="NZ_BAABXL010000001.1"/>
</dbReference>
<evidence type="ECO:0000313" key="6">
    <source>
        <dbReference type="Proteomes" id="UP001600894"/>
    </source>
</evidence>
<sequence length="335" mass="37694">MLEGKPLTGSDLERLKEFLKKMDLDYDPGIEYTICLEDEDYNIIAAGSAEENVLKCIAIAPECQGQGLTGTVISQLIQYEFEKGRSHLLMYTKPKNQAMFEDLGFYTILKTDRVLFMENKKQGFSGFLDAIQRETPEAALQPEAVVGSIVANCNPFTLGHRYLIEEALKRCDYLHLFVLSDRRTFYSPADRFQMVQAGTADLERVILHRASDYIVSAATFPTYFMKEKTEAGKANCRLDLELFGKRIAPPLGITRRFVGTEPECAVTDCYNVTMKEVLPDLGIQVTEIPRREIGGEVISASLVRAAVKEGQPEKIRALVPESTWKRIRSTDARKA</sequence>
<dbReference type="PIRSF" id="PIRSF005751">
    <property type="entry name" value="Acet_citr_lig"/>
    <property type="match status" value="1"/>
</dbReference>
<dbReference type="InterPro" id="IPR004821">
    <property type="entry name" value="Cyt_trans-like"/>
</dbReference>
<evidence type="ECO:0000256" key="3">
    <source>
        <dbReference type="PIRNR" id="PIRNR005751"/>
    </source>
</evidence>
<dbReference type="InterPro" id="IPR005216">
    <property type="entry name" value="Citrate_lyase_ligase"/>
</dbReference>
<dbReference type="Gene3D" id="3.40.50.620">
    <property type="entry name" value="HUPs"/>
    <property type="match status" value="1"/>
</dbReference>
<dbReference type="NCBIfam" id="TIGR00125">
    <property type="entry name" value="cyt_tran_rel"/>
    <property type="match status" value="1"/>
</dbReference>
<dbReference type="Pfam" id="PF08218">
    <property type="entry name" value="Citrate_ly_lig"/>
    <property type="match status" value="1"/>
</dbReference>
<dbReference type="PROSITE" id="PS51186">
    <property type="entry name" value="GNAT"/>
    <property type="match status" value="1"/>
</dbReference>
<keyword evidence="3 5" id="KW-0436">Ligase</keyword>
<evidence type="ECO:0000256" key="2">
    <source>
        <dbReference type="ARBA" id="ARBA00022840"/>
    </source>
</evidence>
<keyword evidence="6" id="KW-1185">Reference proteome</keyword>
<proteinExistence type="predicted"/>
<dbReference type="InterPro" id="IPR013166">
    <property type="entry name" value="Citrate_lyase_ligase_C"/>
</dbReference>
<dbReference type="PANTHER" id="PTHR40599:SF1">
    <property type="entry name" value="[CITRATE [PRO-3S]-LYASE] LIGASE"/>
    <property type="match status" value="1"/>
</dbReference>
<dbReference type="EC" id="6.2.1.22" evidence="3"/>
<dbReference type="Proteomes" id="UP001600894">
    <property type="component" value="Unassembled WGS sequence"/>
</dbReference>
<dbReference type="PANTHER" id="PTHR40599">
    <property type="entry name" value="[CITRATE [PRO-3S]-LYASE] LIGASE"/>
    <property type="match status" value="1"/>
</dbReference>
<dbReference type="GO" id="GO:0016874">
    <property type="term" value="F:ligase activity"/>
    <property type="evidence" value="ECO:0007669"/>
    <property type="project" value="UniProtKB-KW"/>
</dbReference>
<organism evidence="5 6">
    <name type="scientific">Enterocloster alcoholdehydrogenati</name>
    <dbReference type="NCBI Taxonomy" id="2547410"/>
    <lineage>
        <taxon>Bacteria</taxon>
        <taxon>Bacillati</taxon>
        <taxon>Bacillota</taxon>
        <taxon>Clostridia</taxon>
        <taxon>Lachnospirales</taxon>
        <taxon>Lachnospiraceae</taxon>
        <taxon>Enterocloster</taxon>
    </lineage>
</organism>
<evidence type="ECO:0000313" key="5">
    <source>
        <dbReference type="EMBL" id="GAA6268410.1"/>
    </source>
</evidence>
<evidence type="ECO:0000259" key="4">
    <source>
        <dbReference type="PROSITE" id="PS51186"/>
    </source>
</evidence>
<dbReference type="EMBL" id="BAABXL010000001">
    <property type="protein sequence ID" value="GAA6268410.1"/>
    <property type="molecule type" value="Genomic_DNA"/>
</dbReference>
<reference evidence="5 6" key="1">
    <citation type="submission" date="2024-04" db="EMBL/GenBank/DDBJ databases">
        <title>Defined microbial consortia suppress multidrug-resistant proinflammatory Enterobacteriaceae via ecological control.</title>
        <authorList>
            <person name="Furuichi M."/>
            <person name="Kawaguchi T."/>
            <person name="Pust M."/>
            <person name="Yasuma K."/>
            <person name="Plichta D."/>
            <person name="Hasegawa N."/>
            <person name="Ohya T."/>
            <person name="Bhattarai S."/>
            <person name="Sasajima S."/>
            <person name="Aoto Y."/>
            <person name="Tuganbaev T."/>
            <person name="Yaginuma M."/>
            <person name="Ueda M."/>
            <person name="Okahashi N."/>
            <person name="Amafuji K."/>
            <person name="Kiridooshi Y."/>
            <person name="Sugita K."/>
            <person name="Strazar M."/>
            <person name="Skelly A."/>
            <person name="Suda W."/>
            <person name="Hattori M."/>
            <person name="Nakamoto N."/>
            <person name="Caballero S."/>
            <person name="Norman J."/>
            <person name="Olle B."/>
            <person name="Tanoue T."/>
            <person name="Arita M."/>
            <person name="Bucci V."/>
            <person name="Atarashi K."/>
            <person name="Xavier R."/>
            <person name="Honda K."/>
        </authorList>
    </citation>
    <scope>NUCLEOTIDE SEQUENCE [LARGE SCALE GENOMIC DNA]</scope>
    <source>
        <strain evidence="6">f13</strain>
    </source>
</reference>
<keyword evidence="2 3" id="KW-0067">ATP-binding</keyword>